<dbReference type="Proteomes" id="UP000092565">
    <property type="component" value="Chromosome"/>
</dbReference>
<dbReference type="Proteomes" id="UP001218364">
    <property type="component" value="Unassembled WGS sequence"/>
</dbReference>
<evidence type="ECO:0000313" key="3">
    <source>
        <dbReference type="EMBL" id="MDE4167043.1"/>
    </source>
</evidence>
<feature type="signal peptide" evidence="1">
    <location>
        <begin position="1"/>
        <end position="20"/>
    </location>
</feature>
<sequence length="139" mass="14895">MKKALLSAALVLATATALPAQQGKNRSELSAPIVRLTPLIKQNASVLGLTAEQRADLQNWLATSPPKRKALEAEAIAARAALRTAILDGAPAEERASLAAKVGEYEVKLVTMRSNCADHWRTVLTPEQFAQLVAMAQKQ</sequence>
<evidence type="ECO:0000313" key="2">
    <source>
        <dbReference type="EMBL" id="ANP36343.1"/>
    </source>
</evidence>
<reference evidence="2 4" key="1">
    <citation type="submission" date="2016-04" db="EMBL/GenBank/DDBJ databases">
        <authorList>
            <person name="Evans L.H."/>
            <person name="Alamgir A."/>
            <person name="Owens N."/>
            <person name="Weber N.D."/>
            <person name="Virtaneva K."/>
            <person name="Barbian K."/>
            <person name="Babar A."/>
            <person name="Rosenke K."/>
        </authorList>
    </citation>
    <scope>NUCLEOTIDE SEQUENCE [LARGE SCALE GENOMIC DNA]</scope>
    <source>
        <strain evidence="2 4">JL2886</strain>
    </source>
</reference>
<dbReference type="InterPro" id="IPR012899">
    <property type="entry name" value="LTXXQ"/>
</dbReference>
<name>A0A1B0ZQ89_9RHOB</name>
<dbReference type="EMBL" id="JARCJK010000007">
    <property type="protein sequence ID" value="MDE4167043.1"/>
    <property type="molecule type" value="Genomic_DNA"/>
</dbReference>
<dbReference type="Pfam" id="PF07813">
    <property type="entry name" value="LTXXQ"/>
    <property type="match status" value="1"/>
</dbReference>
<accession>A0A1B0ZQ89</accession>
<protein>
    <submittedName>
        <fullName evidence="3">Spy/CpxP family protein refolding chaperone</fullName>
    </submittedName>
</protein>
<keyword evidence="4" id="KW-1185">Reference proteome</keyword>
<proteinExistence type="predicted"/>
<gene>
    <name evidence="2" type="ORF">JL2886_01425</name>
    <name evidence="3" type="ORF">PXK24_15205</name>
</gene>
<dbReference type="Gene3D" id="1.20.120.1490">
    <property type="match status" value="1"/>
</dbReference>
<dbReference type="RefSeq" id="WP_133245364.1">
    <property type="nucleotide sequence ID" value="NZ_CP015124.1"/>
</dbReference>
<dbReference type="OrthoDB" id="7062106at2"/>
<reference evidence="3 5" key="2">
    <citation type="submission" date="2023-02" db="EMBL/GenBank/DDBJ databases">
        <title>Population genomics of bacteria associated with diatom.</title>
        <authorList>
            <person name="Xie J."/>
            <person name="Wang H."/>
        </authorList>
    </citation>
    <scope>NUCLEOTIDE SEQUENCE [LARGE SCALE GENOMIC DNA]</scope>
    <source>
        <strain evidence="3 5">PT47_8</strain>
    </source>
</reference>
<keyword evidence="1" id="KW-0732">Signal</keyword>
<dbReference type="GO" id="GO:0042597">
    <property type="term" value="C:periplasmic space"/>
    <property type="evidence" value="ECO:0007669"/>
    <property type="project" value="InterPro"/>
</dbReference>
<dbReference type="AlphaFoldDB" id="A0A1B0ZQ89"/>
<dbReference type="EMBL" id="CP015124">
    <property type="protein sequence ID" value="ANP36343.1"/>
    <property type="molecule type" value="Genomic_DNA"/>
</dbReference>
<evidence type="ECO:0000313" key="5">
    <source>
        <dbReference type="Proteomes" id="UP001218364"/>
    </source>
</evidence>
<organism evidence="2 4">
    <name type="scientific">Phaeobacter gallaeciensis</name>
    <dbReference type="NCBI Taxonomy" id="60890"/>
    <lineage>
        <taxon>Bacteria</taxon>
        <taxon>Pseudomonadati</taxon>
        <taxon>Pseudomonadota</taxon>
        <taxon>Alphaproteobacteria</taxon>
        <taxon>Rhodobacterales</taxon>
        <taxon>Roseobacteraceae</taxon>
        <taxon>Phaeobacter</taxon>
    </lineage>
</organism>
<feature type="chain" id="PRO_5044369988" evidence="1">
    <location>
        <begin position="21"/>
        <end position="139"/>
    </location>
</feature>
<evidence type="ECO:0000313" key="4">
    <source>
        <dbReference type="Proteomes" id="UP000092565"/>
    </source>
</evidence>
<evidence type="ECO:0000256" key="1">
    <source>
        <dbReference type="SAM" id="SignalP"/>
    </source>
</evidence>